<feature type="region of interest" description="Disordered" evidence="1">
    <location>
        <begin position="38"/>
        <end position="65"/>
    </location>
</feature>
<proteinExistence type="predicted"/>
<evidence type="ECO:0000256" key="1">
    <source>
        <dbReference type="SAM" id="MobiDB-lite"/>
    </source>
</evidence>
<evidence type="ECO:0000313" key="3">
    <source>
        <dbReference type="Proteomes" id="UP000037136"/>
    </source>
</evidence>
<comment type="caution">
    <text evidence="2">The sequence shown here is derived from an EMBL/GenBank/DDBJ whole genome shotgun (WGS) entry which is preliminary data.</text>
</comment>
<protein>
    <submittedName>
        <fullName evidence="2">Uncharacterized protein</fullName>
    </submittedName>
</protein>
<evidence type="ECO:0000313" key="2">
    <source>
        <dbReference type="EMBL" id="PFH54922.1"/>
    </source>
</evidence>
<keyword evidence="3" id="KW-1185">Reference proteome</keyword>
<gene>
    <name evidence="2" type="ORF">XA68_11779</name>
</gene>
<dbReference type="OrthoDB" id="4094614at2759"/>
<name>A0A2A9P225_OPHUN</name>
<organism evidence="2 3">
    <name type="scientific">Ophiocordyceps unilateralis</name>
    <name type="common">Zombie-ant fungus</name>
    <name type="synonym">Torrubia unilateralis</name>
    <dbReference type="NCBI Taxonomy" id="268505"/>
    <lineage>
        <taxon>Eukaryota</taxon>
        <taxon>Fungi</taxon>
        <taxon>Dikarya</taxon>
        <taxon>Ascomycota</taxon>
        <taxon>Pezizomycotina</taxon>
        <taxon>Sordariomycetes</taxon>
        <taxon>Hypocreomycetidae</taxon>
        <taxon>Hypocreales</taxon>
        <taxon>Ophiocordycipitaceae</taxon>
        <taxon>Ophiocordyceps</taxon>
    </lineage>
</organism>
<sequence length="97" mass="9149">MCAAEYTGCLAYNPFGSDGTLLEPTACSLGSAPTAAPGFGGSAPTDGVPNGGVSPDGLPSASASLTGSEAAPVVTAGGERIRPAAMAVVVIAGLALL</sequence>
<accession>A0A2A9P225</accession>
<dbReference type="EMBL" id="LAZP02001683">
    <property type="protein sequence ID" value="PFH54922.1"/>
    <property type="molecule type" value="Genomic_DNA"/>
</dbReference>
<dbReference type="Proteomes" id="UP000037136">
    <property type="component" value="Unassembled WGS sequence"/>
</dbReference>
<dbReference type="AlphaFoldDB" id="A0A2A9P225"/>
<reference evidence="2 3" key="1">
    <citation type="journal article" date="2015" name="BMC Genomics">
        <title>Gene expression during zombie ant biting behavior reflects the complexity underlying fungal parasitic behavioral manipulation.</title>
        <authorList>
            <person name="de Bekker C."/>
            <person name="Ohm R.A."/>
            <person name="Loreto R.G."/>
            <person name="Sebastian A."/>
            <person name="Albert I."/>
            <person name="Merrow M."/>
            <person name="Brachmann A."/>
            <person name="Hughes D.P."/>
        </authorList>
    </citation>
    <scope>NUCLEOTIDE SEQUENCE [LARGE SCALE GENOMIC DNA]</scope>
    <source>
        <strain evidence="2 3">SC16a</strain>
    </source>
</reference>
<reference evidence="2 3" key="2">
    <citation type="journal article" date="2017" name="Sci. Rep.">
        <title>Ant-infecting Ophiocordyceps genomes reveal a high diversity of potential behavioral manipulation genes and a possible major role for enterotoxins.</title>
        <authorList>
            <person name="de Bekker C."/>
            <person name="Ohm R.A."/>
            <person name="Evans H.C."/>
            <person name="Brachmann A."/>
            <person name="Hughes D.P."/>
        </authorList>
    </citation>
    <scope>NUCLEOTIDE SEQUENCE [LARGE SCALE GENOMIC DNA]</scope>
    <source>
        <strain evidence="2 3">SC16a</strain>
    </source>
</reference>